<evidence type="ECO:0000256" key="2">
    <source>
        <dbReference type="ARBA" id="ARBA00022884"/>
    </source>
</evidence>
<proteinExistence type="predicted"/>
<dbReference type="FunFam" id="3.30.70.330:FF:000089">
    <property type="entry name" value="RNA binding protein"/>
    <property type="match status" value="1"/>
</dbReference>
<feature type="region of interest" description="Disordered" evidence="4">
    <location>
        <begin position="819"/>
        <end position="841"/>
    </location>
</feature>
<protein>
    <recommendedName>
        <fullName evidence="5">RRM domain-containing protein</fullName>
    </recommendedName>
</protein>
<dbReference type="InterPro" id="IPR035979">
    <property type="entry name" value="RBD_domain_sf"/>
</dbReference>
<organism evidence="6 7">
    <name type="scientific">Cudoniella acicularis</name>
    <dbReference type="NCBI Taxonomy" id="354080"/>
    <lineage>
        <taxon>Eukaryota</taxon>
        <taxon>Fungi</taxon>
        <taxon>Dikarya</taxon>
        <taxon>Ascomycota</taxon>
        <taxon>Pezizomycotina</taxon>
        <taxon>Leotiomycetes</taxon>
        <taxon>Helotiales</taxon>
        <taxon>Tricladiaceae</taxon>
        <taxon>Cudoniella</taxon>
    </lineage>
</organism>
<evidence type="ECO:0000256" key="1">
    <source>
        <dbReference type="ARBA" id="ARBA00022553"/>
    </source>
</evidence>
<evidence type="ECO:0000259" key="5">
    <source>
        <dbReference type="PROSITE" id="PS50102"/>
    </source>
</evidence>
<feature type="domain" description="RRM" evidence="5">
    <location>
        <begin position="710"/>
        <end position="787"/>
    </location>
</feature>
<evidence type="ECO:0000313" key="6">
    <source>
        <dbReference type="EMBL" id="KAF4637008.1"/>
    </source>
</evidence>
<evidence type="ECO:0000313" key="7">
    <source>
        <dbReference type="Proteomes" id="UP000566819"/>
    </source>
</evidence>
<dbReference type="InterPro" id="IPR012677">
    <property type="entry name" value="Nucleotide-bd_a/b_plait_sf"/>
</dbReference>
<dbReference type="Pfam" id="PF00076">
    <property type="entry name" value="RRM_1"/>
    <property type="match status" value="1"/>
</dbReference>
<feature type="compositionally biased region" description="Low complexity" evidence="4">
    <location>
        <begin position="513"/>
        <end position="533"/>
    </location>
</feature>
<dbReference type="Gene3D" id="3.30.70.330">
    <property type="match status" value="1"/>
</dbReference>
<dbReference type="SMART" id="SM00360">
    <property type="entry name" value="RRM"/>
    <property type="match status" value="2"/>
</dbReference>
<evidence type="ECO:0000256" key="4">
    <source>
        <dbReference type="SAM" id="MobiDB-lite"/>
    </source>
</evidence>
<dbReference type="CDD" id="cd00590">
    <property type="entry name" value="RRM_SF"/>
    <property type="match status" value="1"/>
</dbReference>
<feature type="region of interest" description="Disordered" evidence="4">
    <location>
        <begin position="502"/>
        <end position="564"/>
    </location>
</feature>
<dbReference type="Proteomes" id="UP000566819">
    <property type="component" value="Unassembled WGS sequence"/>
</dbReference>
<gene>
    <name evidence="6" type="ORF">G7Y89_g1059</name>
</gene>
<reference evidence="6 7" key="1">
    <citation type="submission" date="2020-03" db="EMBL/GenBank/DDBJ databases">
        <title>Draft Genome Sequence of Cudoniella acicularis.</title>
        <authorList>
            <person name="Buettner E."/>
            <person name="Kellner H."/>
        </authorList>
    </citation>
    <scope>NUCLEOTIDE SEQUENCE [LARGE SCALE GENOMIC DNA]</scope>
    <source>
        <strain evidence="6 7">DSM 108380</strain>
    </source>
</reference>
<evidence type="ECO:0000256" key="3">
    <source>
        <dbReference type="PROSITE-ProRule" id="PRU00176"/>
    </source>
</evidence>
<dbReference type="CDD" id="cd12245">
    <property type="entry name" value="RRM_scw1_like"/>
    <property type="match status" value="1"/>
</dbReference>
<accession>A0A8H4RX10</accession>
<dbReference type="InterPro" id="IPR000504">
    <property type="entry name" value="RRM_dom"/>
</dbReference>
<dbReference type="EMBL" id="JAAMPI010000039">
    <property type="protein sequence ID" value="KAF4637008.1"/>
    <property type="molecule type" value="Genomic_DNA"/>
</dbReference>
<dbReference type="SUPFAM" id="SSF54928">
    <property type="entry name" value="RNA-binding domain, RBD"/>
    <property type="match status" value="2"/>
</dbReference>
<keyword evidence="2 3" id="KW-0694">RNA-binding</keyword>
<dbReference type="GO" id="GO:0003723">
    <property type="term" value="F:RNA binding"/>
    <property type="evidence" value="ECO:0007669"/>
    <property type="project" value="UniProtKB-UniRule"/>
</dbReference>
<feature type="compositionally biased region" description="Polar residues" evidence="4">
    <location>
        <begin position="534"/>
        <end position="562"/>
    </location>
</feature>
<comment type="caution">
    <text evidence="6">The sequence shown here is derived from an EMBL/GenBank/DDBJ whole genome shotgun (WGS) entry which is preliminary data.</text>
</comment>
<feature type="compositionally biased region" description="Polar residues" evidence="4">
    <location>
        <begin position="502"/>
        <end position="512"/>
    </location>
</feature>
<dbReference type="PANTHER" id="PTHR10501">
    <property type="entry name" value="U1 SMALL NUCLEAR RIBONUCLEOPROTEIN A/U2 SMALL NUCLEAR RIBONUCLEOPROTEIN B"/>
    <property type="match status" value="1"/>
</dbReference>
<dbReference type="AlphaFoldDB" id="A0A8H4RX10"/>
<dbReference type="PROSITE" id="PS50102">
    <property type="entry name" value="RRM"/>
    <property type="match status" value="1"/>
</dbReference>
<keyword evidence="1" id="KW-0597">Phosphoprotein</keyword>
<dbReference type="OrthoDB" id="431169at2759"/>
<name>A0A8H4RX10_9HELO</name>
<keyword evidence="7" id="KW-1185">Reference proteome</keyword>
<sequence length="907" mass="97410">MGGPGWWDKPKRPQTGPDLSLSLLVDPKNHPRSRAGERTVGGLLKGHIRDCIPEPGGTANARVKALSSICGAANWHYETDIHTFLAYAFERANRIERRETERIESHPSGVEMSAEVAVSLPVDPMSFLSAGARLQWMCPGSRMSAHTSSSASSRPVGRARWLQDRLVQVCPYPELNASTASLYLRSKIPHRYGSTGKKLPNSAETSVLTVLESIDTSERANVPSVHCPQLLARTVVPFPSILPFALPAQSSACPVLFHLYFCGLHAKFAIRLVENRPSYSILSSDSIFPRYSRRFTIGLSPRHAATLERVPRSIDATIAYLDFNLLSCQGMNATHHPVAVATISTLQNKISASDRTSSFSPQHAMNPPVFSQAGQAFRPSNGAQQPYQSLSMTTMNAFASDATINTPQSSGGAFTTAPSAVIIRKLPMNTTEDTLRLMVVWSKEFVDAEVLSSEKSEDTGFRTAVLRFKSHAGALEAKNMLDGKPNVANDAQMMVEFHYGTPSTSRRYTLDNTSNPGPSSSTSSTASSGGPTPRQSSRFNGSFQSNQRVSPTTNNAYTSNELPNPEVSAHYQSLFSPQSPIGNHLNERTRVTGKSLINNDSVDDDETGELLKDPVAYAENGSAAVLARRATNPQIPISRMNGLSLNTNAAGPAPLSSFTQPLSSISHTNPISPSTLTNGGPPVNYQLGSQHYQRHNFPPVNPADQNPPCNTLYVGNLPIDTSEDELKAMFSKQRGYKRLCFRTKQNGPMCFVEFEDVSFATKALHELYGHPLHNSIKGGIRLSFSKNPLGVRSGQGMTSPGPSNVTGVMQGMNGVMMGGPGSSFSTASGPPPGLTAPPGLGPGRMAYASNVSTMNGAAGQYTTTSFGGNTNGWNGAPVFNGAMTAGGPPTMMSQTHNGFPPAYMMGR</sequence>
<feature type="region of interest" description="Disordered" evidence="4">
    <location>
        <begin position="1"/>
        <end position="37"/>
    </location>
</feature>